<evidence type="ECO:0000259" key="13">
    <source>
        <dbReference type="Pfam" id="PF14842"/>
    </source>
</evidence>
<dbReference type="SUPFAM" id="SSF48029">
    <property type="entry name" value="FliG"/>
    <property type="match status" value="2"/>
</dbReference>
<dbReference type="Proteomes" id="UP000217211">
    <property type="component" value="Chromosome"/>
</dbReference>
<dbReference type="RefSeq" id="WP_034851763.1">
    <property type="nucleotide sequence ID" value="NZ_AJQT01000015.1"/>
</dbReference>
<feature type="domain" description="Flagellar motor switch protein FliG middle" evidence="12">
    <location>
        <begin position="129"/>
        <end position="199"/>
    </location>
</feature>
<dbReference type="AlphaFoldDB" id="A0A249P6Z9"/>
<evidence type="ECO:0000256" key="6">
    <source>
        <dbReference type="ARBA" id="ARBA00022500"/>
    </source>
</evidence>
<keyword evidence="5" id="KW-1003">Cell membrane</keyword>
<evidence type="ECO:0000256" key="8">
    <source>
        <dbReference type="ARBA" id="ARBA00023136"/>
    </source>
</evidence>
<evidence type="ECO:0000313" key="14">
    <source>
        <dbReference type="EMBL" id="ASY61711.1"/>
    </source>
</evidence>
<sequence>MTDFGSFEGQAIARPLSQTEKAAAVLLAMGKSVAGKLLKFFTQSELQAIIAAAQSLRAIPPHELEALINEFEDLFTEGAGLMDNAKAMESILEEGLTPDEVDGLLGRRATFQSYEANIWDRLQDCDPVAVSQLLAKEHPQTIAYVLSMMPSNFGAKVLLQLSDGQRPDILNRAVNMKNVSPKAAAIIEARVVEMIDEMDAERNSPGPAKIAEVMNELEKKHVDTLLASLETLSTDSAKKVRPKIFLFDDIVHMPQRSRVQLFNDVSTDIITMALRGSAAELRESVLASIGARQRRMIESDLAAGDAGINPRDIAIARRSIAQEAIRLAASGQLELKEKEAEAA</sequence>
<reference evidence="14 15" key="1">
    <citation type="submission" date="2017-08" db="EMBL/GenBank/DDBJ databases">
        <title>Multipartite genome sequences of Sinorhizobium species nodulating soybeans.</title>
        <authorList>
            <person name="Tian C.F."/>
        </authorList>
    </citation>
    <scope>NUCLEOTIDE SEQUENCE [LARGE SCALE GENOMIC DNA]</scope>
    <source>
        <strain evidence="14 15">CCBAU 05684</strain>
    </source>
</reference>
<dbReference type="InterPro" id="IPR032779">
    <property type="entry name" value="FliG_M"/>
</dbReference>
<dbReference type="eggNOG" id="COG1536">
    <property type="taxonomic scope" value="Bacteria"/>
</dbReference>
<comment type="subcellular location">
    <subcellularLocation>
        <location evidence="1">Bacterial flagellum basal body</location>
    </subcellularLocation>
    <subcellularLocation>
        <location evidence="2">Cell membrane</location>
        <topology evidence="2">Peripheral membrane protein</topology>
        <orientation evidence="2">Cytoplasmic side</orientation>
    </subcellularLocation>
</comment>
<dbReference type="PANTHER" id="PTHR30534">
    <property type="entry name" value="FLAGELLAR MOTOR SWITCH PROTEIN FLIG"/>
    <property type="match status" value="1"/>
</dbReference>
<proteinExistence type="inferred from homology"/>
<dbReference type="NCBIfam" id="NF004260">
    <property type="entry name" value="PRK05686.2-1"/>
    <property type="match status" value="1"/>
</dbReference>
<dbReference type="PRINTS" id="PR00954">
    <property type="entry name" value="FLGMOTORFLIG"/>
</dbReference>
<evidence type="ECO:0000256" key="9">
    <source>
        <dbReference type="ARBA" id="ARBA00023143"/>
    </source>
</evidence>
<keyword evidence="14" id="KW-0966">Cell projection</keyword>
<evidence type="ECO:0000256" key="10">
    <source>
        <dbReference type="ARBA" id="ARBA00025598"/>
    </source>
</evidence>
<dbReference type="PANTHER" id="PTHR30534:SF0">
    <property type="entry name" value="FLAGELLAR MOTOR SWITCH PROTEIN FLIG"/>
    <property type="match status" value="1"/>
</dbReference>
<keyword evidence="14" id="KW-0282">Flagellum</keyword>
<keyword evidence="6" id="KW-0145">Chemotaxis</keyword>
<protein>
    <recommendedName>
        <fullName evidence="4">Flagellar motor switch protein FliG</fullName>
    </recommendedName>
</protein>
<organism evidence="14 15">
    <name type="scientific">Sinorhizobium sojae CCBAU 05684</name>
    <dbReference type="NCBI Taxonomy" id="716928"/>
    <lineage>
        <taxon>Bacteria</taxon>
        <taxon>Pseudomonadati</taxon>
        <taxon>Pseudomonadota</taxon>
        <taxon>Alphaproteobacteria</taxon>
        <taxon>Hyphomicrobiales</taxon>
        <taxon>Rhizobiaceae</taxon>
        <taxon>Sinorhizobium/Ensifer group</taxon>
        <taxon>Sinorhizobium</taxon>
    </lineage>
</organism>
<dbReference type="InterPro" id="IPR023087">
    <property type="entry name" value="Flg_Motor_Flig_C"/>
</dbReference>
<dbReference type="GO" id="GO:0005886">
    <property type="term" value="C:plasma membrane"/>
    <property type="evidence" value="ECO:0007669"/>
    <property type="project" value="UniProtKB-SubCell"/>
</dbReference>
<evidence type="ECO:0000259" key="12">
    <source>
        <dbReference type="Pfam" id="PF14841"/>
    </source>
</evidence>
<evidence type="ECO:0000256" key="4">
    <source>
        <dbReference type="ARBA" id="ARBA00021870"/>
    </source>
</evidence>
<dbReference type="InterPro" id="IPR000090">
    <property type="entry name" value="Flg_Motor_Flig"/>
</dbReference>
<evidence type="ECO:0000256" key="5">
    <source>
        <dbReference type="ARBA" id="ARBA00022475"/>
    </source>
</evidence>
<evidence type="ECO:0000256" key="2">
    <source>
        <dbReference type="ARBA" id="ARBA00004413"/>
    </source>
</evidence>
<dbReference type="Pfam" id="PF14842">
    <property type="entry name" value="FliG_N"/>
    <property type="match status" value="1"/>
</dbReference>
<accession>A0A249P6Z9</accession>
<dbReference type="KEGG" id="esj:SJ05684_c02430"/>
<dbReference type="Pfam" id="PF14841">
    <property type="entry name" value="FliG_M"/>
    <property type="match status" value="1"/>
</dbReference>
<dbReference type="OrthoDB" id="9780302at2"/>
<dbReference type="GO" id="GO:0003774">
    <property type="term" value="F:cytoskeletal motor activity"/>
    <property type="evidence" value="ECO:0007669"/>
    <property type="project" value="InterPro"/>
</dbReference>
<comment type="function">
    <text evidence="10">FliG is one of three proteins (FliG, FliN, FliM) that forms the rotor-mounted switch complex (C ring), located at the base of the basal body. This complex interacts with the CheY and CheZ chemotaxis proteins, in addition to contacting components of the motor that determine the direction of flagellar rotation.</text>
</comment>
<dbReference type="GO" id="GO:0071973">
    <property type="term" value="P:bacterial-type flagellum-dependent cell motility"/>
    <property type="evidence" value="ECO:0007669"/>
    <property type="project" value="InterPro"/>
</dbReference>
<evidence type="ECO:0000256" key="3">
    <source>
        <dbReference type="ARBA" id="ARBA00010299"/>
    </source>
</evidence>
<keyword evidence="9" id="KW-0975">Bacterial flagellum</keyword>
<feature type="domain" description="Flagellar motor switch protein FliG C-terminal" evidence="11">
    <location>
        <begin position="228"/>
        <end position="335"/>
    </location>
</feature>
<evidence type="ECO:0000256" key="7">
    <source>
        <dbReference type="ARBA" id="ARBA00022779"/>
    </source>
</evidence>
<dbReference type="EMBL" id="CP023067">
    <property type="protein sequence ID" value="ASY61711.1"/>
    <property type="molecule type" value="Genomic_DNA"/>
</dbReference>
<dbReference type="Pfam" id="PF01706">
    <property type="entry name" value="FliG_C"/>
    <property type="match status" value="1"/>
</dbReference>
<evidence type="ECO:0000313" key="15">
    <source>
        <dbReference type="Proteomes" id="UP000217211"/>
    </source>
</evidence>
<comment type="similarity">
    <text evidence="3">Belongs to the FliG family.</text>
</comment>
<dbReference type="GO" id="GO:0006935">
    <property type="term" value="P:chemotaxis"/>
    <property type="evidence" value="ECO:0007669"/>
    <property type="project" value="UniProtKB-KW"/>
</dbReference>
<keyword evidence="8" id="KW-0472">Membrane</keyword>
<keyword evidence="15" id="KW-1185">Reference proteome</keyword>
<gene>
    <name evidence="14" type="ORF">SJ05684_c02430</name>
</gene>
<dbReference type="InterPro" id="IPR028263">
    <property type="entry name" value="FliG_N"/>
</dbReference>
<evidence type="ECO:0000256" key="1">
    <source>
        <dbReference type="ARBA" id="ARBA00004117"/>
    </source>
</evidence>
<dbReference type="InterPro" id="IPR011002">
    <property type="entry name" value="FliG_a-hlx"/>
</dbReference>
<dbReference type="GO" id="GO:0009425">
    <property type="term" value="C:bacterial-type flagellum basal body"/>
    <property type="evidence" value="ECO:0007669"/>
    <property type="project" value="UniProtKB-SubCell"/>
</dbReference>
<keyword evidence="7" id="KW-0283">Flagellar rotation</keyword>
<feature type="domain" description="Flagellar motor switch protein FliG N-terminal" evidence="13">
    <location>
        <begin position="16"/>
        <end position="108"/>
    </location>
</feature>
<dbReference type="Gene3D" id="1.10.220.30">
    <property type="match status" value="3"/>
</dbReference>
<name>A0A249P6Z9_9HYPH</name>
<keyword evidence="14" id="KW-0969">Cilium</keyword>
<evidence type="ECO:0000259" key="11">
    <source>
        <dbReference type="Pfam" id="PF01706"/>
    </source>
</evidence>
<dbReference type="STRING" id="716928.GCA_000261485_00659"/>